<evidence type="ECO:0000313" key="9">
    <source>
        <dbReference type="Proteomes" id="UP001253595"/>
    </source>
</evidence>
<dbReference type="PANTHER" id="PTHR30629">
    <property type="entry name" value="PROPHAGE INTEGRASE"/>
    <property type="match status" value="1"/>
</dbReference>
<keyword evidence="9" id="KW-1185">Reference proteome</keyword>
<dbReference type="SUPFAM" id="SSF56349">
    <property type="entry name" value="DNA breaking-rejoining enzymes"/>
    <property type="match status" value="1"/>
</dbReference>
<evidence type="ECO:0000256" key="5">
    <source>
        <dbReference type="PROSITE-ProRule" id="PRU01248"/>
    </source>
</evidence>
<comment type="caution">
    <text evidence="8">The sequence shown here is derived from an EMBL/GenBank/DDBJ whole genome shotgun (WGS) entry which is preliminary data.</text>
</comment>
<dbReference type="InterPro" id="IPR025166">
    <property type="entry name" value="Integrase_DNA_bind_dom"/>
</dbReference>
<dbReference type="InterPro" id="IPR011010">
    <property type="entry name" value="DNA_brk_join_enz"/>
</dbReference>
<feature type="domain" description="Core-binding (CB)" evidence="7">
    <location>
        <begin position="103"/>
        <end position="184"/>
    </location>
</feature>
<dbReference type="PROSITE" id="PS51898">
    <property type="entry name" value="TYR_RECOMBINASE"/>
    <property type="match status" value="1"/>
</dbReference>
<keyword evidence="4" id="KW-0233">DNA recombination</keyword>
<gene>
    <name evidence="8" type="ORF">J2X05_004136</name>
</gene>
<evidence type="ECO:0000256" key="1">
    <source>
        <dbReference type="ARBA" id="ARBA00008857"/>
    </source>
</evidence>
<evidence type="ECO:0000259" key="7">
    <source>
        <dbReference type="PROSITE" id="PS51900"/>
    </source>
</evidence>
<dbReference type="InterPro" id="IPR038488">
    <property type="entry name" value="Integrase_DNA-bd_sf"/>
</dbReference>
<keyword evidence="2" id="KW-0229">DNA integration</keyword>
<reference evidence="8 9" key="1">
    <citation type="submission" date="2023-07" db="EMBL/GenBank/DDBJ databases">
        <title>Sorghum-associated microbial communities from plants grown in Nebraska, USA.</title>
        <authorList>
            <person name="Schachtman D."/>
        </authorList>
    </citation>
    <scope>NUCLEOTIDE SEQUENCE [LARGE SCALE GENOMIC DNA]</scope>
    <source>
        <strain evidence="8 9">BE190</strain>
    </source>
</reference>
<dbReference type="InterPro" id="IPR013762">
    <property type="entry name" value="Integrase-like_cat_sf"/>
</dbReference>
<dbReference type="CDD" id="cd00801">
    <property type="entry name" value="INT_P4_C"/>
    <property type="match status" value="1"/>
</dbReference>
<organism evidence="8 9">
    <name type="scientific">Cellvibrio fibrivorans</name>
    <dbReference type="NCBI Taxonomy" id="126350"/>
    <lineage>
        <taxon>Bacteria</taxon>
        <taxon>Pseudomonadati</taxon>
        <taxon>Pseudomonadota</taxon>
        <taxon>Gammaproteobacteria</taxon>
        <taxon>Cellvibrionales</taxon>
        <taxon>Cellvibrionaceae</taxon>
        <taxon>Cellvibrio</taxon>
    </lineage>
</organism>
<dbReference type="Pfam" id="PF00589">
    <property type="entry name" value="Phage_integrase"/>
    <property type="match status" value="1"/>
</dbReference>
<evidence type="ECO:0000313" key="8">
    <source>
        <dbReference type="EMBL" id="MDR7092096.1"/>
    </source>
</evidence>
<name>A0ABU1V3S7_9GAMM</name>
<feature type="domain" description="Tyr recombinase" evidence="6">
    <location>
        <begin position="205"/>
        <end position="393"/>
    </location>
</feature>
<evidence type="ECO:0000256" key="3">
    <source>
        <dbReference type="ARBA" id="ARBA00023125"/>
    </source>
</evidence>
<dbReference type="RefSeq" id="WP_310076122.1">
    <property type="nucleotide sequence ID" value="NZ_JAVDVX010000010.1"/>
</dbReference>
<dbReference type="EMBL" id="JAVDVX010000010">
    <property type="protein sequence ID" value="MDR7092096.1"/>
    <property type="molecule type" value="Genomic_DNA"/>
</dbReference>
<evidence type="ECO:0000259" key="6">
    <source>
        <dbReference type="PROSITE" id="PS51898"/>
    </source>
</evidence>
<dbReference type="Gene3D" id="1.10.443.10">
    <property type="entry name" value="Intergrase catalytic core"/>
    <property type="match status" value="1"/>
</dbReference>
<dbReference type="PROSITE" id="PS51900">
    <property type="entry name" value="CB"/>
    <property type="match status" value="1"/>
</dbReference>
<comment type="similarity">
    <text evidence="1">Belongs to the 'phage' integrase family.</text>
</comment>
<accession>A0ABU1V3S7</accession>
<proteinExistence type="inferred from homology"/>
<dbReference type="InterPro" id="IPR053876">
    <property type="entry name" value="Phage_int_M"/>
</dbReference>
<dbReference type="Gene3D" id="3.30.160.390">
    <property type="entry name" value="Integrase, DNA-binding domain"/>
    <property type="match status" value="1"/>
</dbReference>
<evidence type="ECO:0000256" key="4">
    <source>
        <dbReference type="ARBA" id="ARBA00023172"/>
    </source>
</evidence>
<dbReference type="InterPro" id="IPR002104">
    <property type="entry name" value="Integrase_catalytic"/>
</dbReference>
<dbReference type="PANTHER" id="PTHR30629:SF2">
    <property type="entry name" value="PROPHAGE INTEGRASE INTS-RELATED"/>
    <property type="match status" value="1"/>
</dbReference>
<protein>
    <submittedName>
        <fullName evidence="8">Integrase</fullName>
    </submittedName>
</protein>
<evidence type="ECO:0000256" key="2">
    <source>
        <dbReference type="ARBA" id="ARBA00022908"/>
    </source>
</evidence>
<dbReference type="InterPro" id="IPR010998">
    <property type="entry name" value="Integrase_recombinase_N"/>
</dbReference>
<dbReference type="Gene3D" id="1.10.150.130">
    <property type="match status" value="1"/>
</dbReference>
<sequence>MAKATNKLTDTEIKQAPPKETNYKLVDGGGLYVLVKTNGSKLFQYDYRFTSKRKTLSIGIYPTVSLKKARDKLKEAKEKLANNIDPSQAKQLERTKAVEGAANTFAVIARDWWQHTKGKWKAGHAERVLGRLEADVFPAIGNTPITDLKPPHIKAIIRKIENRDALDVAKRVLQDIRRVFSYAVELGHIDVNPARELSSMTRQTKHRDALPPEELPLFLRELSTYGDRTRARPLTQLAIEFLLLTFVRSSDLREARWDEFDLVEKMWRIPAHRMKMKTDHIVPLAKQTIDVLEKIRVVTGTCPLVFPSEWRRTNFMSENTMRRAIFKLGYDGTHKGKSKCVPHGIRTTACSILNEQGFNPDAIERQMSHQERNGVRAAYTHHAQYKNDRIEMMQWWADHLDALRAQGTNDNVIAATFRKKAG</sequence>
<dbReference type="Proteomes" id="UP001253595">
    <property type="component" value="Unassembled WGS sequence"/>
</dbReference>
<dbReference type="InterPro" id="IPR044068">
    <property type="entry name" value="CB"/>
</dbReference>
<dbReference type="Pfam" id="PF13356">
    <property type="entry name" value="Arm-DNA-bind_3"/>
    <property type="match status" value="1"/>
</dbReference>
<dbReference type="InterPro" id="IPR050808">
    <property type="entry name" value="Phage_Integrase"/>
</dbReference>
<keyword evidence="3 5" id="KW-0238">DNA-binding</keyword>
<dbReference type="Pfam" id="PF22022">
    <property type="entry name" value="Phage_int_M"/>
    <property type="match status" value="1"/>
</dbReference>